<dbReference type="InterPro" id="IPR008969">
    <property type="entry name" value="CarboxyPept-like_regulatory"/>
</dbReference>
<proteinExistence type="predicted"/>
<protein>
    <recommendedName>
        <fullName evidence="6">Peptidase S53 domain-containing protein</fullName>
    </recommendedName>
</protein>
<dbReference type="PROSITE" id="PS00138">
    <property type="entry name" value="SUBTILASE_SER"/>
    <property type="match status" value="1"/>
</dbReference>
<organism evidence="7 8">
    <name type="scientific">Actinoallomurus oryzae</name>
    <dbReference type="NCBI Taxonomy" id="502180"/>
    <lineage>
        <taxon>Bacteria</taxon>
        <taxon>Bacillati</taxon>
        <taxon>Actinomycetota</taxon>
        <taxon>Actinomycetes</taxon>
        <taxon>Streptosporangiales</taxon>
        <taxon>Thermomonosporaceae</taxon>
        <taxon>Actinoallomurus</taxon>
    </lineage>
</organism>
<dbReference type="PROSITE" id="PS51695">
    <property type="entry name" value="SEDOLISIN"/>
    <property type="match status" value="1"/>
</dbReference>
<feature type="region of interest" description="Disordered" evidence="4">
    <location>
        <begin position="271"/>
        <end position="293"/>
    </location>
</feature>
<dbReference type="InterPro" id="IPR006652">
    <property type="entry name" value="Kelch_1"/>
</dbReference>
<dbReference type="Proteomes" id="UP001500503">
    <property type="component" value="Unassembled WGS sequence"/>
</dbReference>
<dbReference type="CDD" id="cd04056">
    <property type="entry name" value="Peptidases_S53"/>
    <property type="match status" value="1"/>
</dbReference>
<evidence type="ECO:0000313" key="7">
    <source>
        <dbReference type="EMBL" id="GAA4508289.1"/>
    </source>
</evidence>
<dbReference type="Pfam" id="PF13620">
    <property type="entry name" value="CarboxypepD_reg"/>
    <property type="match status" value="2"/>
</dbReference>
<evidence type="ECO:0000256" key="1">
    <source>
        <dbReference type="ARBA" id="ARBA00022670"/>
    </source>
</evidence>
<keyword evidence="5" id="KW-0732">Signal</keyword>
<feature type="domain" description="Peptidase S53" evidence="6">
    <location>
        <begin position="96"/>
        <end position="426"/>
    </location>
</feature>
<dbReference type="PANTHER" id="PTHR45632">
    <property type="entry name" value="LD33804P"/>
    <property type="match status" value="1"/>
</dbReference>
<comment type="caution">
    <text evidence="7">The sequence shown here is derived from an EMBL/GenBank/DDBJ whole genome shotgun (WGS) entry which is preliminary data.</text>
</comment>
<feature type="compositionally biased region" description="Polar residues" evidence="4">
    <location>
        <begin position="934"/>
        <end position="951"/>
    </location>
</feature>
<reference evidence="8" key="1">
    <citation type="journal article" date="2019" name="Int. J. Syst. Evol. Microbiol.">
        <title>The Global Catalogue of Microorganisms (GCM) 10K type strain sequencing project: providing services to taxonomists for standard genome sequencing and annotation.</title>
        <authorList>
            <consortium name="The Broad Institute Genomics Platform"/>
            <consortium name="The Broad Institute Genome Sequencing Center for Infectious Disease"/>
            <person name="Wu L."/>
            <person name="Ma J."/>
        </authorList>
    </citation>
    <scope>NUCLEOTIDE SEQUENCE [LARGE SCALE GENOMIC DNA]</scope>
    <source>
        <strain evidence="8">JCM 17933</strain>
    </source>
</reference>
<evidence type="ECO:0000256" key="3">
    <source>
        <dbReference type="ARBA" id="ARBA00022825"/>
    </source>
</evidence>
<gene>
    <name evidence="7" type="ORF">GCM10023191_067870</name>
</gene>
<dbReference type="Gene3D" id="2.60.120.260">
    <property type="entry name" value="Galactose-binding domain-like"/>
    <property type="match status" value="1"/>
</dbReference>
<dbReference type="EMBL" id="BAABHF010000042">
    <property type="protein sequence ID" value="GAA4508289.1"/>
    <property type="molecule type" value="Genomic_DNA"/>
</dbReference>
<keyword evidence="3" id="KW-0720">Serine protease</keyword>
<dbReference type="NCBIfam" id="NF038128">
    <property type="entry name" value="choice_anch_J"/>
    <property type="match status" value="1"/>
</dbReference>
<dbReference type="SUPFAM" id="SSF52743">
    <property type="entry name" value="Subtilisin-like"/>
    <property type="match status" value="1"/>
</dbReference>
<feature type="region of interest" description="Disordered" evidence="4">
    <location>
        <begin position="933"/>
        <end position="956"/>
    </location>
</feature>
<dbReference type="InterPro" id="IPR030400">
    <property type="entry name" value="Sedolisin_dom"/>
</dbReference>
<dbReference type="Gene3D" id="2.60.40.1120">
    <property type="entry name" value="Carboxypeptidase-like, regulatory domain"/>
    <property type="match status" value="3"/>
</dbReference>
<dbReference type="SUPFAM" id="SSF49464">
    <property type="entry name" value="Carboxypeptidase regulatory domain-like"/>
    <property type="match status" value="2"/>
</dbReference>
<evidence type="ECO:0000313" key="8">
    <source>
        <dbReference type="Proteomes" id="UP001500503"/>
    </source>
</evidence>
<dbReference type="InterPro" id="IPR036852">
    <property type="entry name" value="Peptidase_S8/S53_dom_sf"/>
</dbReference>
<evidence type="ECO:0000256" key="5">
    <source>
        <dbReference type="SAM" id="SignalP"/>
    </source>
</evidence>
<dbReference type="PANTHER" id="PTHR45632:SF24">
    <property type="entry name" value="GALACTOSE OXIDASE"/>
    <property type="match status" value="1"/>
</dbReference>
<feature type="signal peptide" evidence="5">
    <location>
        <begin position="1"/>
        <end position="28"/>
    </location>
</feature>
<dbReference type="InterPro" id="IPR015915">
    <property type="entry name" value="Kelch-typ_b-propeller"/>
</dbReference>
<dbReference type="RefSeq" id="WP_345470846.1">
    <property type="nucleotide sequence ID" value="NZ_BAABHF010000042.1"/>
</dbReference>
<dbReference type="InterPro" id="IPR023828">
    <property type="entry name" value="Peptidase_S8_Ser-AS"/>
</dbReference>
<keyword evidence="8" id="KW-1185">Reference proteome</keyword>
<evidence type="ECO:0000256" key="4">
    <source>
        <dbReference type="SAM" id="MobiDB-lite"/>
    </source>
</evidence>
<feature type="region of interest" description="Disordered" evidence="4">
    <location>
        <begin position="27"/>
        <end position="73"/>
    </location>
</feature>
<dbReference type="Gene3D" id="3.40.50.200">
    <property type="entry name" value="Peptidase S8/S53 domain"/>
    <property type="match status" value="1"/>
</dbReference>
<dbReference type="Pfam" id="PF01344">
    <property type="entry name" value="Kelch_1"/>
    <property type="match status" value="3"/>
</dbReference>
<evidence type="ECO:0000259" key="6">
    <source>
        <dbReference type="PROSITE" id="PS51695"/>
    </source>
</evidence>
<feature type="chain" id="PRO_5047124603" description="Peptidase S53 domain-containing protein" evidence="5">
    <location>
        <begin position="29"/>
        <end position="1411"/>
    </location>
</feature>
<keyword evidence="2" id="KW-0378">Hydrolase</keyword>
<dbReference type="Gene3D" id="2.120.10.80">
    <property type="entry name" value="Kelch-type beta propeller"/>
    <property type="match status" value="1"/>
</dbReference>
<name>A0ABP8QSY8_9ACTN</name>
<keyword evidence="1" id="KW-0645">Protease</keyword>
<accession>A0ABP8QSY8</accession>
<evidence type="ECO:0000256" key="2">
    <source>
        <dbReference type="ARBA" id="ARBA00022801"/>
    </source>
</evidence>
<sequence length="1411" mass="145941">MRNLHVRLGVILAAAASVVLTGVGTANAKPPADPAPPKTATAAPARHAARHFKPAPCNTPAKKKRSKRPTASCDAMVGATSDDKIAAATDGPAEGALGPADIKAAYNLPDGGAGATVAIVDAYGDTHAESDLAVFRAHYGLPPCTTANGCFRKVDQNGGTSYPADEEGWITETSLDLDAVSAACPRCHILLVQGDNSDVDSLGAAVDTAVRLGAKYVSNSFGVSGEFPGEAAYGEHWDHPGVVVTASSGDLGNVSNWPATSPNVVSVGGTTLNRDASTPRGYTETAWGQGGSGCSPYEPKPAYQQTVATACDRRASADVSAVADSNAGFAIYDSLSAYPGWRQVGGTSLAAPLIAGMYALAGTPLPGTYPVTYLYDQTKASAFHDITTGSNGSCGDVLCTAGKGWDGPTGLGTPDGVAALTGVPRGDIAGAVTSGGRPVAGATVATSDGYSTRTDANGRYDLNVAAGRHEVTASMFGHTTARSTVRVRSGRRVTANFRLRKPASNVVSGTAVDGSGHGWPMYAKITVDGAPGATYTDPYTGRYTLDLPRDADYTLRMHPVSLSGYQDAVLPVHVGTTGVRQDVRFTVNPLDCTARGYAPGVSGLEEKFTGWDAAKDGWSVTDGNGSGSTWGFDRDGDFLPPTSRSDGDMVAVDSLSASPDTTLVSPSVDLSGQSAPEIGFDTQYYLFPGSSDAQTGDVDLSLDGGRTWENVWHRDGSQRLGGQFDVPIPQAAGRPDVRVRFHYTGVQGKGLWWTLDDIVIGTRTCTATPGGLVAGVVQDGTMRRPLNGATVVSADAPADTLVSAATSDDPNLPDGFYTGFAPLTGRHPFTATSGHYTSADASVDVTANGLTRRDWTLTAGHLTVTTPSIRVTQRLGESSTARVTVRNDGTEPVHATLGTQGGGFTPMAGTTSGSGAPLQEVKGHYVLGPMSRMSPHSTSPRLRQATPQSGPWTDLPDYPVTTFNNAVAYDDTTGRVYSLGGWSGNGAAGSTAVVSKAGYVYDPAARSWHRIADMPQAVEAPAAAFVNGTLYVVGGWDHNVMDVGSVFAYHPSSDTWTQVADYPQALGAARAVSLGGRLYVIGGLVAGTGSTVPAVYRYDPAHDRWTELADYPVSMAGAACAALGGRIVCAGGRTDGTGIRSTYLYDPDADAWTRGADMPYDNWGMTYSGANGRLQVAAGIAGAGDVATNRAAEYDPATDAWTALPNANNASYNPAGGSGCGLFRIGGGVYDGSITPTRWTETLPGYDQCGDGFHLSWAKVSKDALDLAPGRSATVTVTVSSAGFAQPGSVTGAFAVRTDTPYAVPPVPIAVQVDPPKSWGKLAGTVTDASTGKPIAGATVQLCAGYDTQTGDCGGATFTLKTGTDGRYQTWLDQANNPLEVIAAKDSYQQQLRITEIRAGTTTTLDFQLQP</sequence>
<dbReference type="SUPFAM" id="SSF117281">
    <property type="entry name" value="Kelch motif"/>
    <property type="match status" value="1"/>
</dbReference>
<dbReference type="SMART" id="SM00612">
    <property type="entry name" value="Kelch"/>
    <property type="match status" value="5"/>
</dbReference>